<dbReference type="AlphaFoldDB" id="A0A8H2XNA8"/>
<dbReference type="InterPro" id="IPR013154">
    <property type="entry name" value="ADH-like_N"/>
</dbReference>
<evidence type="ECO:0000256" key="2">
    <source>
        <dbReference type="ARBA" id="ARBA00008072"/>
    </source>
</evidence>
<dbReference type="EMBL" id="CAJMWR010001489">
    <property type="protein sequence ID" value="CAE6427322.1"/>
    <property type="molecule type" value="Genomic_DNA"/>
</dbReference>
<dbReference type="FunFam" id="3.40.50.720:FF:000039">
    <property type="entry name" value="Alcohol dehydrogenase AdhP"/>
    <property type="match status" value="1"/>
</dbReference>
<comment type="similarity">
    <text evidence="2">Belongs to the zinc-containing alcohol dehydrogenase family.</text>
</comment>
<evidence type="ECO:0000256" key="4">
    <source>
        <dbReference type="ARBA" id="ARBA00022723"/>
    </source>
</evidence>
<gene>
    <name evidence="9" type="ORF">RDB_LOCUS61472</name>
</gene>
<dbReference type="InterPro" id="IPR011032">
    <property type="entry name" value="GroES-like_sf"/>
</dbReference>
<evidence type="ECO:0000256" key="3">
    <source>
        <dbReference type="ARBA" id="ARBA00013190"/>
    </source>
</evidence>
<dbReference type="GO" id="GO:0046872">
    <property type="term" value="F:metal ion binding"/>
    <property type="evidence" value="ECO:0007669"/>
    <property type="project" value="UniProtKB-KW"/>
</dbReference>
<protein>
    <recommendedName>
        <fullName evidence="3">alcohol dehydrogenase</fullName>
        <ecNumber evidence="3">1.1.1.1</ecNumber>
    </recommendedName>
</protein>
<proteinExistence type="inferred from homology"/>
<evidence type="ECO:0000313" key="9">
    <source>
        <dbReference type="EMBL" id="CAE6427322.1"/>
    </source>
</evidence>
<dbReference type="PANTHER" id="PTHR42940:SF3">
    <property type="entry name" value="ALCOHOL DEHYDROGENASE 1-RELATED"/>
    <property type="match status" value="1"/>
</dbReference>
<reference evidence="9" key="1">
    <citation type="submission" date="2021-01" db="EMBL/GenBank/DDBJ databases">
        <authorList>
            <person name="Kaushik A."/>
        </authorList>
    </citation>
    <scope>NUCLEOTIDE SEQUENCE</scope>
    <source>
        <strain evidence="9">AG1-1A</strain>
    </source>
</reference>
<dbReference type="InterPro" id="IPR020843">
    <property type="entry name" value="ER"/>
</dbReference>
<dbReference type="Gene3D" id="3.90.180.10">
    <property type="entry name" value="Medium-chain alcohol dehydrogenases, catalytic domain"/>
    <property type="match status" value="1"/>
</dbReference>
<dbReference type="Gene3D" id="3.40.50.720">
    <property type="entry name" value="NAD(P)-binding Rossmann-like Domain"/>
    <property type="match status" value="1"/>
</dbReference>
<evidence type="ECO:0000256" key="1">
    <source>
        <dbReference type="ARBA" id="ARBA00001947"/>
    </source>
</evidence>
<dbReference type="SUPFAM" id="SSF50129">
    <property type="entry name" value="GroES-like"/>
    <property type="match status" value="1"/>
</dbReference>
<keyword evidence="4" id="KW-0479">Metal-binding</keyword>
<dbReference type="InterPro" id="IPR013149">
    <property type="entry name" value="ADH-like_C"/>
</dbReference>
<dbReference type="InterPro" id="IPR036291">
    <property type="entry name" value="NAD(P)-bd_dom_sf"/>
</dbReference>
<dbReference type="Pfam" id="PF00107">
    <property type="entry name" value="ADH_zinc_N"/>
    <property type="match status" value="1"/>
</dbReference>
<dbReference type="EC" id="1.1.1.1" evidence="3"/>
<dbReference type="SUPFAM" id="SSF51735">
    <property type="entry name" value="NAD(P)-binding Rossmann-fold domains"/>
    <property type="match status" value="1"/>
</dbReference>
<organism evidence="9 10">
    <name type="scientific">Rhizoctonia solani</name>
    <dbReference type="NCBI Taxonomy" id="456999"/>
    <lineage>
        <taxon>Eukaryota</taxon>
        <taxon>Fungi</taxon>
        <taxon>Dikarya</taxon>
        <taxon>Basidiomycota</taxon>
        <taxon>Agaricomycotina</taxon>
        <taxon>Agaricomycetes</taxon>
        <taxon>Cantharellales</taxon>
        <taxon>Ceratobasidiaceae</taxon>
        <taxon>Rhizoctonia</taxon>
    </lineage>
</organism>
<dbReference type="GO" id="GO:0004022">
    <property type="term" value="F:alcohol dehydrogenase (NAD+) activity"/>
    <property type="evidence" value="ECO:0007669"/>
    <property type="project" value="UniProtKB-EC"/>
</dbReference>
<name>A0A8H2XNA8_9AGAM</name>
<feature type="non-terminal residue" evidence="9">
    <location>
        <position position="356"/>
    </location>
</feature>
<comment type="cofactor">
    <cofactor evidence="1">
        <name>Zn(2+)</name>
        <dbReference type="ChEBI" id="CHEBI:29105"/>
    </cofactor>
</comment>
<dbReference type="PANTHER" id="PTHR42940">
    <property type="entry name" value="ALCOHOL DEHYDROGENASE 1-RELATED"/>
    <property type="match status" value="1"/>
</dbReference>
<feature type="domain" description="Enoyl reductase (ER)" evidence="8">
    <location>
        <begin position="25"/>
        <end position="338"/>
    </location>
</feature>
<evidence type="ECO:0000313" key="10">
    <source>
        <dbReference type="Proteomes" id="UP000663840"/>
    </source>
</evidence>
<keyword evidence="6" id="KW-0560">Oxidoreductase</keyword>
<dbReference type="GO" id="GO:0005737">
    <property type="term" value="C:cytoplasm"/>
    <property type="evidence" value="ECO:0007669"/>
    <property type="project" value="TreeGrafter"/>
</dbReference>
<evidence type="ECO:0000256" key="5">
    <source>
        <dbReference type="ARBA" id="ARBA00022833"/>
    </source>
</evidence>
<keyword evidence="7" id="KW-0520">NAD</keyword>
<dbReference type="SMART" id="SM00829">
    <property type="entry name" value="PKS_ER"/>
    <property type="match status" value="1"/>
</dbReference>
<keyword evidence="5" id="KW-0862">Zinc</keyword>
<comment type="caution">
    <text evidence="9">The sequence shown here is derived from an EMBL/GenBank/DDBJ whole genome shotgun (WGS) entry which is preliminary data.</text>
</comment>
<evidence type="ECO:0000256" key="7">
    <source>
        <dbReference type="ARBA" id="ARBA00023027"/>
    </source>
</evidence>
<dbReference type="Pfam" id="PF08240">
    <property type="entry name" value="ADH_N"/>
    <property type="match status" value="1"/>
</dbReference>
<evidence type="ECO:0000259" key="8">
    <source>
        <dbReference type="SMART" id="SM00829"/>
    </source>
</evidence>
<sequence>MTRTHPTTELTVPQTQKAAIIEKSGDSVKIVEKSVVQASELKPGEVLVKVLYSGVCHTDVHIAEGALGDPPIKPLVGGHEGTGVIVAIGEGTQTPLSIGQAVGINWSARTCLSCQACIRGTGNEAMCPDIKCSGFTVEGTFQQYAVRHATHIIPIPDTPVTFGGSNSLRRDIRALKQSDMEPGDVVVITGAGGGLGHLAVQYAINAFGLRVIAIDTGDNKKELCLKLGAENFIDFKVKNVHKQKSGNVADEVKRITDGAGAHAVLVTSSATNGYEGVLDYLRPCGRLLALGATIGCKIDIDVITCISRSITIKGMVIGNRAIAHQALDISARGRVNTVCRIEPLAKLSEIFEELKS</sequence>
<accession>A0A8H2XNA8</accession>
<dbReference type="Proteomes" id="UP000663840">
    <property type="component" value="Unassembled WGS sequence"/>
</dbReference>
<evidence type="ECO:0000256" key="6">
    <source>
        <dbReference type="ARBA" id="ARBA00023002"/>
    </source>
</evidence>